<name>A0A831RL52_9GAMM</name>
<dbReference type="Proteomes" id="UP000886251">
    <property type="component" value="Unassembled WGS sequence"/>
</dbReference>
<proteinExistence type="predicted"/>
<organism evidence="1">
    <name type="scientific">Sedimenticola thiotaurini</name>
    <dbReference type="NCBI Taxonomy" id="1543721"/>
    <lineage>
        <taxon>Bacteria</taxon>
        <taxon>Pseudomonadati</taxon>
        <taxon>Pseudomonadota</taxon>
        <taxon>Gammaproteobacteria</taxon>
        <taxon>Chromatiales</taxon>
        <taxon>Sedimenticolaceae</taxon>
        <taxon>Sedimenticola</taxon>
    </lineage>
</organism>
<sequence length="270" mass="29196">MPPLVANRRLAKAAAAELAVVPLASQTLLGLDLDPDRPGRAGRVTTLLRCGLRDPDGREPPWRRVHRASLKQRLQWLLALCRRTGLGQLSLRCRCPHCAAELELAMALPADQDQADAAPATVDCEPAPGVRLRLRLPTGEDQSRWASRNSTDAAAMARDLVIAVDAGGPGAEGGDRLDPAWLSAIGESLEAADPLTALELHSGCPDCGAALALPVDLERLLLQWLGSRQSGLLFDVHRLASAYHWGEREIAALDPRRRAFYLGCLEREGR</sequence>
<dbReference type="EMBL" id="DRKP01000167">
    <property type="protein sequence ID" value="HEB97422.1"/>
    <property type="molecule type" value="Genomic_DNA"/>
</dbReference>
<evidence type="ECO:0008006" key="2">
    <source>
        <dbReference type="Google" id="ProtNLM"/>
    </source>
</evidence>
<evidence type="ECO:0000313" key="1">
    <source>
        <dbReference type="EMBL" id="HEB97422.1"/>
    </source>
</evidence>
<protein>
    <recommendedName>
        <fullName evidence="2">Phage baseplate protein</fullName>
    </recommendedName>
</protein>
<accession>A0A831RL52</accession>
<dbReference type="AlphaFoldDB" id="A0A831RL52"/>
<reference evidence="1" key="1">
    <citation type="journal article" date="2020" name="mSystems">
        <title>Genome- and Community-Level Interaction Insights into Carbon Utilization and Element Cycling Functions of Hydrothermarchaeota in Hydrothermal Sediment.</title>
        <authorList>
            <person name="Zhou Z."/>
            <person name="Liu Y."/>
            <person name="Xu W."/>
            <person name="Pan J."/>
            <person name="Luo Z.H."/>
            <person name="Li M."/>
        </authorList>
    </citation>
    <scope>NUCLEOTIDE SEQUENCE [LARGE SCALE GENOMIC DNA]</scope>
    <source>
        <strain evidence="1">HyVt-443</strain>
    </source>
</reference>
<gene>
    <name evidence="1" type="ORF">ENI96_13450</name>
</gene>
<comment type="caution">
    <text evidence="1">The sequence shown here is derived from an EMBL/GenBank/DDBJ whole genome shotgun (WGS) entry which is preliminary data.</text>
</comment>